<sequence>MKEKYQLQTNITDLAEERDELLIKNWNLTKERDGLLTKNDNLTKQRDRFSDERKVLWKKLSETDGWLYSKYSLYFISSEKRSWADSRRYCTERGADLIIIGNREEQEFVNKISRNDEFWIGLTDSDEEGSWKWVDGTNMMSRFWNSREPSGQIWENCAINSSPGWSDYPCNHAFKWLCEKNIFK</sequence>
<accession>A0AC58GM90</accession>
<name>A0AC58GM90_DANRE</name>
<dbReference type="RefSeq" id="XP_073770838.1">
    <property type="nucleotide sequence ID" value="XM_073914737.1"/>
</dbReference>
<reference evidence="2" key="1">
    <citation type="submission" date="2025-08" db="UniProtKB">
        <authorList>
            <consortium name="RefSeq"/>
        </authorList>
    </citation>
    <scope>IDENTIFICATION</scope>
    <source>
        <strain evidence="2">Tuebingen</strain>
        <tissue evidence="2">Fibroblasts and whole tissue</tissue>
    </source>
</reference>
<evidence type="ECO:0000313" key="2">
    <source>
        <dbReference type="RefSeq" id="XP_073770838.1"/>
    </source>
</evidence>
<gene>
    <name evidence="2" type="primary">LOC110438855</name>
</gene>
<organism evidence="1 2">
    <name type="scientific">Danio rerio</name>
    <name type="common">Zebrafish</name>
    <name type="synonym">Brachydanio rerio</name>
    <dbReference type="NCBI Taxonomy" id="7955"/>
    <lineage>
        <taxon>Eukaryota</taxon>
        <taxon>Metazoa</taxon>
        <taxon>Chordata</taxon>
        <taxon>Craniata</taxon>
        <taxon>Vertebrata</taxon>
        <taxon>Euteleostomi</taxon>
        <taxon>Actinopterygii</taxon>
        <taxon>Neopterygii</taxon>
        <taxon>Teleostei</taxon>
        <taxon>Ostariophysi</taxon>
        <taxon>Cypriniformes</taxon>
        <taxon>Danionidae</taxon>
        <taxon>Danioninae</taxon>
        <taxon>Danio</taxon>
    </lineage>
</organism>
<evidence type="ECO:0000313" key="1">
    <source>
        <dbReference type="Proteomes" id="UP000000437"/>
    </source>
</evidence>
<protein>
    <submittedName>
        <fullName evidence="2">C-type lectin domain family 4 member M-like isoform X2</fullName>
    </submittedName>
</protein>
<dbReference type="Proteomes" id="UP000000437">
    <property type="component" value="Chromosome 10"/>
</dbReference>
<proteinExistence type="predicted"/>
<keyword evidence="1" id="KW-1185">Reference proteome</keyword>